<name>A0A0H4Q0N3_9BACT</name>
<dbReference type="RefSeq" id="WP_048644216.1">
    <property type="nucleotide sequence ID" value="NZ_CP012040.1"/>
</dbReference>
<dbReference type="OrthoDB" id="9801609at2"/>
<dbReference type="Pfam" id="PF13439">
    <property type="entry name" value="Glyco_transf_4"/>
    <property type="match status" value="1"/>
</dbReference>
<dbReference type="GO" id="GO:0009103">
    <property type="term" value="P:lipopolysaccharide biosynthetic process"/>
    <property type="evidence" value="ECO:0007669"/>
    <property type="project" value="TreeGrafter"/>
</dbReference>
<accession>A0A0H4Q0N3</accession>
<reference evidence="4 5" key="1">
    <citation type="submission" date="2015-07" db="EMBL/GenBank/DDBJ databases">
        <authorList>
            <person name="Kim K.M."/>
        </authorList>
    </citation>
    <scope>NUCLEOTIDE SEQUENCE [LARGE SCALE GENOMIC DNA]</scope>
    <source>
        <strain evidence="4 5">KCTC 12363</strain>
    </source>
</reference>
<dbReference type="AlphaFoldDB" id="A0A0H4Q0N3"/>
<dbReference type="GO" id="GO:0016757">
    <property type="term" value="F:glycosyltransferase activity"/>
    <property type="evidence" value="ECO:0007669"/>
    <property type="project" value="InterPro"/>
</dbReference>
<dbReference type="PANTHER" id="PTHR46401">
    <property type="entry name" value="GLYCOSYLTRANSFERASE WBBK-RELATED"/>
    <property type="match status" value="1"/>
</dbReference>
<evidence type="ECO:0000259" key="2">
    <source>
        <dbReference type="Pfam" id="PF00534"/>
    </source>
</evidence>
<keyword evidence="5" id="KW-1185">Reference proteome</keyword>
<evidence type="ECO:0000259" key="3">
    <source>
        <dbReference type="Pfam" id="PF13439"/>
    </source>
</evidence>
<evidence type="ECO:0000313" key="5">
    <source>
        <dbReference type="Proteomes" id="UP000036520"/>
    </source>
</evidence>
<proteinExistence type="predicted"/>
<dbReference type="Pfam" id="PF00534">
    <property type="entry name" value="Glycos_transf_1"/>
    <property type="match status" value="1"/>
</dbReference>
<dbReference type="STRING" id="320787.CA2015_4885"/>
<protein>
    <submittedName>
        <fullName evidence="4">Glycosyltransferase</fullName>
    </submittedName>
</protein>
<organism evidence="4 5">
    <name type="scientific">Cyclobacterium amurskyense</name>
    <dbReference type="NCBI Taxonomy" id="320787"/>
    <lineage>
        <taxon>Bacteria</taxon>
        <taxon>Pseudomonadati</taxon>
        <taxon>Bacteroidota</taxon>
        <taxon>Cytophagia</taxon>
        <taxon>Cytophagales</taxon>
        <taxon>Cyclobacteriaceae</taxon>
        <taxon>Cyclobacterium</taxon>
    </lineage>
</organism>
<keyword evidence="1 4" id="KW-0808">Transferase</keyword>
<dbReference type="SUPFAM" id="SSF53756">
    <property type="entry name" value="UDP-Glycosyltransferase/glycogen phosphorylase"/>
    <property type="match status" value="1"/>
</dbReference>
<feature type="domain" description="Glycosyltransferase subfamily 4-like N-terminal" evidence="3">
    <location>
        <begin position="17"/>
        <end position="174"/>
    </location>
</feature>
<gene>
    <name evidence="4" type="ORF">CA2015_4885</name>
</gene>
<sequence>MRIGIEAQRIFRKKKHGMDMVALALIRNLQQLDTENEYFIFVNDTEDTSAIQETDNFKIIPLAPALYPIWEQRNLAKAVKTYQLDLLHCTSNTAPVSCSIPLLITLHDIIYLEKINLKEGTWYQRLGNIYRRWNVPKVVNKAAMIFTVSNYEQKRIVQHFGMNDNDVQVIYNGVAGHFKVEEPNKQEAIRLKYNLPQSFILFLGNTDPKKNLKGVLKSLAILEKNKVEYPDIVMPDFGKEVLETMLNEIMAPQLISKIHLTGYIPNEDLPAIYSQAKIFLYPSLRESFGLPILEAMACGCPVITSDTSSMPEVAGDAAIIIDPFDPSAISGAIEKLLSEEDTRNKLINKGFKRPPLFDYKKGALDTLSAYQKTYAKK</sequence>
<feature type="domain" description="Glycosyl transferase family 1" evidence="2">
    <location>
        <begin position="195"/>
        <end position="352"/>
    </location>
</feature>
<evidence type="ECO:0000313" key="4">
    <source>
        <dbReference type="EMBL" id="AKP54207.1"/>
    </source>
</evidence>
<dbReference type="Proteomes" id="UP000036520">
    <property type="component" value="Chromosome"/>
</dbReference>
<dbReference type="Gene3D" id="3.40.50.2000">
    <property type="entry name" value="Glycogen Phosphorylase B"/>
    <property type="match status" value="2"/>
</dbReference>
<evidence type="ECO:0000256" key="1">
    <source>
        <dbReference type="ARBA" id="ARBA00022679"/>
    </source>
</evidence>
<dbReference type="EMBL" id="CP012040">
    <property type="protein sequence ID" value="AKP54207.1"/>
    <property type="molecule type" value="Genomic_DNA"/>
</dbReference>
<dbReference type="InterPro" id="IPR028098">
    <property type="entry name" value="Glyco_trans_4-like_N"/>
</dbReference>
<dbReference type="CDD" id="cd03809">
    <property type="entry name" value="GT4_MtfB-like"/>
    <property type="match status" value="1"/>
</dbReference>
<dbReference type="InterPro" id="IPR001296">
    <property type="entry name" value="Glyco_trans_1"/>
</dbReference>
<dbReference type="PATRIC" id="fig|320787.5.peg.5341"/>
<dbReference type="KEGG" id="camu:CA2015_4885"/>
<dbReference type="PANTHER" id="PTHR46401:SF2">
    <property type="entry name" value="GLYCOSYLTRANSFERASE WBBK-RELATED"/>
    <property type="match status" value="1"/>
</dbReference>